<accession>A0A139AT18</accession>
<feature type="domain" description="Protein-arginine deiminase C-terminal" evidence="3">
    <location>
        <begin position="202"/>
        <end position="345"/>
    </location>
</feature>
<dbReference type="Pfam" id="PF03068">
    <property type="entry name" value="PAD"/>
    <property type="match status" value="2"/>
</dbReference>
<evidence type="ECO:0000313" key="4">
    <source>
        <dbReference type="EMBL" id="KXS19703.1"/>
    </source>
</evidence>
<dbReference type="Gene3D" id="3.75.10.10">
    <property type="entry name" value="L-arginine/glycine Amidinotransferase, Chain A"/>
    <property type="match status" value="1"/>
</dbReference>
<dbReference type="GO" id="GO:0005737">
    <property type="term" value="C:cytoplasm"/>
    <property type="evidence" value="ECO:0007669"/>
    <property type="project" value="InterPro"/>
</dbReference>
<dbReference type="InterPro" id="IPR004303">
    <property type="entry name" value="PAD"/>
</dbReference>
<protein>
    <recommendedName>
        <fullName evidence="3">Protein-arginine deiminase C-terminal domain-containing protein</fullName>
    </recommendedName>
</protein>
<dbReference type="PANTHER" id="PTHR10837">
    <property type="entry name" value="PEPTIDYLARGININE DEIMINASE"/>
    <property type="match status" value="1"/>
</dbReference>
<dbReference type="GO" id="GO:0005509">
    <property type="term" value="F:calcium ion binding"/>
    <property type="evidence" value="ECO:0007669"/>
    <property type="project" value="InterPro"/>
</dbReference>
<dbReference type="OMA" id="FMEINAY"/>
<feature type="chain" id="PRO_5007296406" description="Protein-arginine deiminase C-terminal domain-containing protein" evidence="2">
    <location>
        <begin position="19"/>
        <end position="348"/>
    </location>
</feature>
<name>A0A139AT18_GONPJ</name>
<dbReference type="OrthoDB" id="5102063at2759"/>
<sequence>MTGALWRMTSLRVALVLTHQQLQRVDRLVSVADNGNPIQNIFLAELDAARNASGLWSPLFLFCDTDIWAHPSSIAFARSTLVEALRGKAYPAGRVIMGKHHDLLPSEGMLGFLQSQWDGIQDPLNLETAWLAIGHVDEFVQLLPKNNSLGFTIGDADNKSALEVLRKAEKGGRGSTRARSNDPPPSDQTGGFGGLGQDDSTTIHLEETSLAESEIVRVPTLFNATTPSGNGSDAYTAGGTGFGLDWGEDGTPSRFGPVIPGISLTGAFYPAAINDIVLGQSDIGARAFGLVTNSTVIIIQEAVEDGYCNAGIKGYFVNDYYSHHTGGGEVHCGTSTLRDMSARWWAKL</sequence>
<evidence type="ECO:0000259" key="3">
    <source>
        <dbReference type="Pfam" id="PF03068"/>
    </source>
</evidence>
<keyword evidence="5" id="KW-1185">Reference proteome</keyword>
<proteinExistence type="predicted"/>
<gene>
    <name evidence="4" type="ORF">M427DRAFT_28641</name>
</gene>
<feature type="signal peptide" evidence="2">
    <location>
        <begin position="1"/>
        <end position="18"/>
    </location>
</feature>
<dbReference type="InterPro" id="IPR013530">
    <property type="entry name" value="PAD_C"/>
</dbReference>
<dbReference type="PANTHER" id="PTHR10837:SF8">
    <property type="entry name" value="PROTEIN-ARGININE DEIMINASE"/>
    <property type="match status" value="1"/>
</dbReference>
<dbReference type="Proteomes" id="UP000070544">
    <property type="component" value="Unassembled WGS sequence"/>
</dbReference>
<feature type="domain" description="Protein-arginine deiminase C-terminal" evidence="3">
    <location>
        <begin position="86"/>
        <end position="181"/>
    </location>
</feature>
<reference evidence="4 5" key="1">
    <citation type="journal article" date="2015" name="Genome Biol. Evol.">
        <title>Phylogenomic analyses indicate that early fungi evolved digesting cell walls of algal ancestors of land plants.</title>
        <authorList>
            <person name="Chang Y."/>
            <person name="Wang S."/>
            <person name="Sekimoto S."/>
            <person name="Aerts A.L."/>
            <person name="Choi C."/>
            <person name="Clum A."/>
            <person name="LaButti K.M."/>
            <person name="Lindquist E.A."/>
            <person name="Yee Ngan C."/>
            <person name="Ohm R.A."/>
            <person name="Salamov A.A."/>
            <person name="Grigoriev I.V."/>
            <person name="Spatafora J.W."/>
            <person name="Berbee M.L."/>
        </authorList>
    </citation>
    <scope>NUCLEOTIDE SEQUENCE [LARGE SCALE GENOMIC DNA]</scope>
    <source>
        <strain evidence="4 5">JEL478</strain>
    </source>
</reference>
<dbReference type="AlphaFoldDB" id="A0A139AT18"/>
<evidence type="ECO:0000256" key="1">
    <source>
        <dbReference type="SAM" id="MobiDB-lite"/>
    </source>
</evidence>
<organism evidence="4 5">
    <name type="scientific">Gonapodya prolifera (strain JEL478)</name>
    <name type="common">Monoblepharis prolifera</name>
    <dbReference type="NCBI Taxonomy" id="1344416"/>
    <lineage>
        <taxon>Eukaryota</taxon>
        <taxon>Fungi</taxon>
        <taxon>Fungi incertae sedis</taxon>
        <taxon>Chytridiomycota</taxon>
        <taxon>Chytridiomycota incertae sedis</taxon>
        <taxon>Monoblepharidomycetes</taxon>
        <taxon>Monoblepharidales</taxon>
        <taxon>Gonapodyaceae</taxon>
        <taxon>Gonapodya</taxon>
    </lineage>
</organism>
<keyword evidence="2" id="KW-0732">Signal</keyword>
<evidence type="ECO:0000256" key="2">
    <source>
        <dbReference type="SAM" id="SignalP"/>
    </source>
</evidence>
<dbReference type="SUPFAM" id="SSF55909">
    <property type="entry name" value="Pentein"/>
    <property type="match status" value="1"/>
</dbReference>
<dbReference type="GO" id="GO:0004668">
    <property type="term" value="F:protein-arginine deiminase activity"/>
    <property type="evidence" value="ECO:0007669"/>
    <property type="project" value="InterPro"/>
</dbReference>
<feature type="region of interest" description="Disordered" evidence="1">
    <location>
        <begin position="168"/>
        <end position="199"/>
    </location>
</feature>
<dbReference type="EMBL" id="KQ965737">
    <property type="protein sequence ID" value="KXS19703.1"/>
    <property type="molecule type" value="Genomic_DNA"/>
</dbReference>
<evidence type="ECO:0000313" key="5">
    <source>
        <dbReference type="Proteomes" id="UP000070544"/>
    </source>
</evidence>